<organism evidence="4">
    <name type="scientific">Propionibacterium freudenreichii subsp. freudenreichii</name>
    <dbReference type="NCBI Taxonomy" id="66712"/>
    <lineage>
        <taxon>Bacteria</taxon>
        <taxon>Bacillati</taxon>
        <taxon>Actinomycetota</taxon>
        <taxon>Actinomycetes</taxon>
        <taxon>Propionibacteriales</taxon>
        <taxon>Propionibacteriaceae</taxon>
        <taxon>Propionibacterium</taxon>
    </lineage>
</organism>
<feature type="transmembrane region" description="Helical" evidence="2">
    <location>
        <begin position="518"/>
        <end position="537"/>
    </location>
</feature>
<feature type="transmembrane region" description="Helical" evidence="2">
    <location>
        <begin position="389"/>
        <end position="407"/>
    </location>
</feature>
<dbReference type="InterPro" id="IPR050860">
    <property type="entry name" value="FeoB_GTPase"/>
</dbReference>
<accession>A0A0B7P0S1</accession>
<dbReference type="InterPro" id="IPR030389">
    <property type="entry name" value="G_FEOB_dom"/>
</dbReference>
<feature type="transmembrane region" description="Helical" evidence="2">
    <location>
        <begin position="285"/>
        <end position="308"/>
    </location>
</feature>
<name>A0A0B7P0S1_PROFF</name>
<dbReference type="PANTHER" id="PTHR43185:SF1">
    <property type="entry name" value="FE(2+) TRANSPORTER FEOB"/>
    <property type="match status" value="1"/>
</dbReference>
<evidence type="ECO:0000259" key="3">
    <source>
        <dbReference type="PROSITE" id="PS51711"/>
    </source>
</evidence>
<dbReference type="Pfam" id="PF02421">
    <property type="entry name" value="FeoB_N"/>
    <property type="match status" value="1"/>
</dbReference>
<feature type="transmembrane region" description="Helical" evidence="2">
    <location>
        <begin position="456"/>
        <end position="479"/>
    </location>
</feature>
<reference evidence="4" key="1">
    <citation type="submission" date="2014-08" db="EMBL/GenBank/DDBJ databases">
        <authorList>
            <person name="Falentin Helene"/>
        </authorList>
    </citation>
    <scope>NUCLEOTIDE SEQUENCE</scope>
</reference>
<feature type="transmembrane region" description="Helical" evidence="2">
    <location>
        <begin position="356"/>
        <end position="377"/>
    </location>
</feature>
<sequence>MGRLLERPDPESMGRNPTSDETVRTPVGGAVLPGSAPSASASTRHWEPIFMSSVVDASRHSTPGAPAPSGTAQIALIGSPNGGKTSVFNRLTGLHAKTGNYPGVTVSRTRGVMKVHDHTYNIEDLPGSYSLTPISPDEQVVSDMLNGKLEGVGEPDALLVVADSTALRRSLLLLSEVLPRHKPTALAVTMTDELRRRGGVLDIEGLSKALGIPVVAVVANRGIGIPELRKTLTEWQDWSRPPIDPPADPAELAGWVDSILASAGYEGPNPDSRTEKIDKVLLHPVWGTIIFFAVMFLFFQALFTWAAPLQDAIDTFFGYLGGLVDEHISNPVLGGLLGDGILGGVGSVLTFVPQILLMYLILALLDAVGYMSRAAFLMDKVMSKAGLEGRAFVAVLSSFACAIPGVMATRTIPSSKDRIATMLGVPLATCSARLPVYLLLVGMLVPSEAKLGPVSWQGITMFLLYLLGGVAAMTAAWVVKKITDRSGAVLPFYMEMPPYRVPTPRSVGIAMWEPTKAFLRKAGTIIMAATIVIWALTTFPMRSDEQLSAAGVDPGDAVAVSAYTMENSVAGHVGRFVEPVFEPLGFDWRIDVALMGSLAAREVAVSSLGQMAASSDPEATDDVASQLEGWTYTQGPSEGQKVFTPATTVALILFFAFALQCLSTVAIMKRESGGWKWPSIAFGYMFVLAWVMAFIGHTITLLVT</sequence>
<dbReference type="InterPro" id="IPR011640">
    <property type="entry name" value="Fe2_transport_prot_B_C"/>
</dbReference>
<keyword evidence="2" id="KW-0812">Transmembrane</keyword>
<proteinExistence type="predicted"/>
<dbReference type="Pfam" id="PF07664">
    <property type="entry name" value="FeoB_C"/>
    <property type="match status" value="1"/>
</dbReference>
<protein>
    <submittedName>
        <fullName evidence="4">Ferrous iron uptake protein B 9.A.8.1.x</fullName>
    </submittedName>
</protein>
<dbReference type="InterPro" id="IPR027417">
    <property type="entry name" value="P-loop_NTPase"/>
</dbReference>
<feature type="region of interest" description="Disordered" evidence="1">
    <location>
        <begin position="1"/>
        <end position="43"/>
    </location>
</feature>
<evidence type="ECO:0000313" key="4">
    <source>
        <dbReference type="EMBL" id="CEP27579.1"/>
    </source>
</evidence>
<dbReference type="PROSITE" id="PS51711">
    <property type="entry name" value="G_FEOB"/>
    <property type="match status" value="1"/>
</dbReference>
<evidence type="ECO:0000256" key="2">
    <source>
        <dbReference type="SAM" id="Phobius"/>
    </source>
</evidence>
<dbReference type="InterPro" id="IPR006073">
    <property type="entry name" value="GTP-bd"/>
</dbReference>
<gene>
    <name evidence="4" type="primary">feoB</name>
    <name evidence="4" type="ORF">PFCIRM138_04000</name>
</gene>
<dbReference type="AlphaFoldDB" id="A0A0B7P0S1"/>
<dbReference type="GO" id="GO:0005886">
    <property type="term" value="C:plasma membrane"/>
    <property type="evidence" value="ECO:0007669"/>
    <property type="project" value="TreeGrafter"/>
</dbReference>
<evidence type="ECO:0000256" key="1">
    <source>
        <dbReference type="SAM" id="MobiDB-lite"/>
    </source>
</evidence>
<dbReference type="Gene3D" id="3.40.50.300">
    <property type="entry name" value="P-loop containing nucleotide triphosphate hydrolases"/>
    <property type="match status" value="1"/>
</dbReference>
<dbReference type="SUPFAM" id="SSF52540">
    <property type="entry name" value="P-loop containing nucleoside triphosphate hydrolases"/>
    <property type="match status" value="1"/>
</dbReference>
<dbReference type="PRINTS" id="PR00326">
    <property type="entry name" value="GTP1OBG"/>
</dbReference>
<dbReference type="GO" id="GO:0005525">
    <property type="term" value="F:GTP binding"/>
    <property type="evidence" value="ECO:0007669"/>
    <property type="project" value="InterPro"/>
</dbReference>
<dbReference type="CDD" id="cd01879">
    <property type="entry name" value="FeoB"/>
    <property type="match status" value="1"/>
</dbReference>
<dbReference type="InterPro" id="IPR011642">
    <property type="entry name" value="Gate_dom"/>
</dbReference>
<dbReference type="GO" id="GO:0015093">
    <property type="term" value="F:ferrous iron transmembrane transporter activity"/>
    <property type="evidence" value="ECO:0007669"/>
    <property type="project" value="InterPro"/>
</dbReference>
<feature type="transmembrane region" description="Helical" evidence="2">
    <location>
        <begin position="419"/>
        <end position="444"/>
    </location>
</feature>
<keyword evidence="2" id="KW-1133">Transmembrane helix</keyword>
<dbReference type="Pfam" id="PF07670">
    <property type="entry name" value="Gate"/>
    <property type="match status" value="2"/>
</dbReference>
<feature type="transmembrane region" description="Helical" evidence="2">
    <location>
        <begin position="328"/>
        <end position="349"/>
    </location>
</feature>
<feature type="transmembrane region" description="Helical" evidence="2">
    <location>
        <begin position="646"/>
        <end position="668"/>
    </location>
</feature>
<feature type="transmembrane region" description="Helical" evidence="2">
    <location>
        <begin position="680"/>
        <end position="703"/>
    </location>
</feature>
<keyword evidence="2" id="KW-0472">Membrane</keyword>
<feature type="domain" description="FeoB-type G" evidence="3">
    <location>
        <begin position="71"/>
        <end position="238"/>
    </location>
</feature>
<dbReference type="PANTHER" id="PTHR43185">
    <property type="entry name" value="FERROUS IRON TRANSPORT PROTEIN B"/>
    <property type="match status" value="1"/>
</dbReference>
<dbReference type="EMBL" id="LM676438">
    <property type="protein sequence ID" value="CEP27579.1"/>
    <property type="molecule type" value="Genomic_DNA"/>
</dbReference>
<feature type="compositionally biased region" description="Basic and acidic residues" evidence="1">
    <location>
        <begin position="1"/>
        <end position="12"/>
    </location>
</feature>